<evidence type="ECO:0000256" key="4">
    <source>
        <dbReference type="ARBA" id="ARBA00022691"/>
    </source>
</evidence>
<evidence type="ECO:0000313" key="7">
    <source>
        <dbReference type="Proteomes" id="UP000008957"/>
    </source>
</evidence>
<protein>
    <submittedName>
        <fullName evidence="6">Adenine specific DNA methylase Mod</fullName>
        <ecNumber evidence="6">2.1.1.72</ecNumber>
    </submittedName>
</protein>
<keyword evidence="7" id="KW-1185">Reference proteome</keyword>
<dbReference type="EC" id="2.1.1.72" evidence="6"/>
<evidence type="ECO:0000256" key="1">
    <source>
        <dbReference type="ARBA" id="ARBA00006594"/>
    </source>
</evidence>
<keyword evidence="2 6" id="KW-0489">Methyltransferase</keyword>
<dbReference type="PROSITE" id="PS00092">
    <property type="entry name" value="N6_MTASE"/>
    <property type="match status" value="1"/>
</dbReference>
<gene>
    <name evidence="6" type="ORF">SY1_09940</name>
</gene>
<dbReference type="PRINTS" id="PR00506">
    <property type="entry name" value="D21N6MTFRASE"/>
</dbReference>
<reference evidence="6 7" key="2">
    <citation type="submission" date="2010-03" db="EMBL/GenBank/DDBJ databases">
        <authorList>
            <person name="Pajon A."/>
        </authorList>
    </citation>
    <scope>NUCLEOTIDE SEQUENCE [LARGE SCALE GENOMIC DNA]</scope>
    <source>
        <strain evidence="6 7">SGP1</strain>
    </source>
</reference>
<proteinExistence type="inferred from homology"/>
<evidence type="ECO:0000256" key="2">
    <source>
        <dbReference type="ARBA" id="ARBA00022603"/>
    </source>
</evidence>
<dbReference type="Gene3D" id="3.40.50.150">
    <property type="entry name" value="Vaccinia Virus protein VP39"/>
    <property type="match status" value="1"/>
</dbReference>
<dbReference type="GO" id="GO:0032259">
    <property type="term" value="P:methylation"/>
    <property type="evidence" value="ECO:0007669"/>
    <property type="project" value="UniProtKB-KW"/>
</dbReference>
<dbReference type="EMBL" id="FP929056">
    <property type="protein sequence ID" value="CBL28233.1"/>
    <property type="molecule type" value="Genomic_DNA"/>
</dbReference>
<organism evidence="6 7">
    <name type="scientific">Fretibacterium fastidiosum</name>
    <dbReference type="NCBI Taxonomy" id="651822"/>
    <lineage>
        <taxon>Bacteria</taxon>
        <taxon>Thermotogati</taxon>
        <taxon>Synergistota</taxon>
        <taxon>Synergistia</taxon>
        <taxon>Synergistales</taxon>
        <taxon>Aminobacteriaceae</taxon>
        <taxon>Fretibacterium</taxon>
    </lineage>
</organism>
<name>A0AB94IWU3_9BACT</name>
<evidence type="ECO:0000259" key="5">
    <source>
        <dbReference type="Pfam" id="PF01555"/>
    </source>
</evidence>
<feature type="domain" description="DNA methylase N-4/N-6" evidence="5">
    <location>
        <begin position="121"/>
        <end position="463"/>
    </location>
</feature>
<keyword evidence="3 6" id="KW-0808">Transferase</keyword>
<dbReference type="InterPro" id="IPR029063">
    <property type="entry name" value="SAM-dependent_MTases_sf"/>
</dbReference>
<dbReference type="SUPFAM" id="SSF53335">
    <property type="entry name" value="S-adenosyl-L-methionine-dependent methyltransferases"/>
    <property type="match status" value="1"/>
</dbReference>
<reference evidence="7" key="1">
    <citation type="submission" date="2010-03" db="EMBL/GenBank/DDBJ databases">
        <title>The genome sequence of Synergistetes sp. SGP1.</title>
        <authorList>
            <consortium name="metaHIT consortium -- http://www.metahit.eu/"/>
            <person name="Pajon A."/>
            <person name="Turner K."/>
            <person name="Parkhill J."/>
            <person name="Wade W."/>
            <person name="Vartoukian S."/>
        </authorList>
    </citation>
    <scope>NUCLEOTIDE SEQUENCE [LARGE SCALE GENOMIC DNA]</scope>
    <source>
        <strain evidence="7">SGP1</strain>
    </source>
</reference>
<dbReference type="KEGG" id="sbr:SY1_09940"/>
<comment type="similarity">
    <text evidence="1">Belongs to the N(4)/N(6)-methyltransferase family.</text>
</comment>
<dbReference type="GO" id="GO:0009007">
    <property type="term" value="F:site-specific DNA-methyltransferase (adenine-specific) activity"/>
    <property type="evidence" value="ECO:0007669"/>
    <property type="project" value="UniProtKB-EC"/>
</dbReference>
<dbReference type="GO" id="GO:0008170">
    <property type="term" value="F:N-methyltransferase activity"/>
    <property type="evidence" value="ECO:0007669"/>
    <property type="project" value="InterPro"/>
</dbReference>
<dbReference type="Proteomes" id="UP000008957">
    <property type="component" value="Chromosome"/>
</dbReference>
<dbReference type="GO" id="GO:0003677">
    <property type="term" value="F:DNA binding"/>
    <property type="evidence" value="ECO:0007669"/>
    <property type="project" value="InterPro"/>
</dbReference>
<dbReference type="InterPro" id="IPR002295">
    <property type="entry name" value="N4/N6-MTase_EcoPI_Mod-like"/>
</dbReference>
<keyword evidence="4" id="KW-0949">S-adenosyl-L-methionine</keyword>
<dbReference type="PIRSF" id="PIRSF015855">
    <property type="entry name" value="TypeIII_Mtase_mKpnI"/>
    <property type="match status" value="1"/>
</dbReference>
<dbReference type="InterPro" id="IPR002941">
    <property type="entry name" value="DNA_methylase_N4/N6"/>
</dbReference>
<evidence type="ECO:0000256" key="3">
    <source>
        <dbReference type="ARBA" id="ARBA00022679"/>
    </source>
</evidence>
<sequence>MAGRMKMEWADGVARNIERIGALFPGCVTEARGADGRLRAAIDFERLRQELSDEAIARDEAYAFTWVGKRAAIAEANRPIRKTLRPCPEDSVDWDATENLYIEGDNLDVLKLLQESYFGKVKVIYIDPPYNTGSDRFVYSDTFAVSEEEYLERSGAKGEDGTVLFRENNFANPRFHSDWLSMMYPRLLLARNLLSDDGVIFISIDENEVSNLQKLCNEAFGERNYAATFLWTRTNTPPALSCKCRKTVEYVLAYEKRRSALKYFGAPLDGGDAPLLNAGNPEKALRFPSGSIHFPFLRDGVIPAGEKGRVWLLDELRVEDGVNANAVRLAGEFKWEQRTLEAEVRRGTCFVVKSDRFAIRFQRRNLEDAYKTPTNLLNVELNREAAVGTNETALRELEELGLGKCFDYAKPLSLVQAVARMVCAQDKEALVLDFFSGSGTTADAIMRMNAEDGGRRRFIMVQIPERTAPDTVAFKMGFKDIAELGRERIRRSGARIGAKEPDGARRTDVGFRVLRLDESNMRDVYYAAGEYRQSLLPALASNVKPDRTDMDLLFGCLLEWGLPLSMPHHSEEVEGCRVHTWNEGDLIACFAEDVPDSVVREIARRRPLRAVFRDAGFRDSPSRINAVELFKALAPNTRLKVL</sequence>
<dbReference type="AlphaFoldDB" id="A0AB94IWU3"/>
<dbReference type="InterPro" id="IPR002052">
    <property type="entry name" value="DNA_methylase_N6_adenine_CS"/>
</dbReference>
<dbReference type="Pfam" id="PF01555">
    <property type="entry name" value="N6_N4_Mtase"/>
    <property type="match status" value="1"/>
</dbReference>
<evidence type="ECO:0000313" key="6">
    <source>
        <dbReference type="EMBL" id="CBL28233.1"/>
    </source>
</evidence>
<accession>A0AB94IWU3</accession>